<evidence type="ECO:0000256" key="5">
    <source>
        <dbReference type="SAM" id="MobiDB-lite"/>
    </source>
</evidence>
<dbReference type="InterPro" id="IPR005828">
    <property type="entry name" value="MFS_sugar_transport-like"/>
</dbReference>
<feature type="transmembrane region" description="Helical" evidence="6">
    <location>
        <begin position="240"/>
        <end position="261"/>
    </location>
</feature>
<accession>A0AAE1GS90</accession>
<dbReference type="Proteomes" id="UP001219518">
    <property type="component" value="Unassembled WGS sequence"/>
</dbReference>
<dbReference type="AlphaFoldDB" id="A0AAE1GS90"/>
<feature type="transmembrane region" description="Helical" evidence="6">
    <location>
        <begin position="395"/>
        <end position="416"/>
    </location>
</feature>
<dbReference type="Gene3D" id="1.20.1250.20">
    <property type="entry name" value="MFS general substrate transporter like domains"/>
    <property type="match status" value="1"/>
</dbReference>
<name>A0AAE1GS90_9NEOP</name>
<dbReference type="PROSITE" id="PS00216">
    <property type="entry name" value="SUGAR_TRANSPORT_1"/>
    <property type="match status" value="1"/>
</dbReference>
<evidence type="ECO:0000256" key="1">
    <source>
        <dbReference type="ARBA" id="ARBA00004141"/>
    </source>
</evidence>
<dbReference type="InterPro" id="IPR036259">
    <property type="entry name" value="MFS_trans_sf"/>
</dbReference>
<feature type="transmembrane region" description="Helical" evidence="6">
    <location>
        <begin position="454"/>
        <end position="475"/>
    </location>
</feature>
<evidence type="ECO:0000256" key="2">
    <source>
        <dbReference type="ARBA" id="ARBA00022692"/>
    </source>
</evidence>
<organism evidence="8 9">
    <name type="scientific">Frankliniella fusca</name>
    <dbReference type="NCBI Taxonomy" id="407009"/>
    <lineage>
        <taxon>Eukaryota</taxon>
        <taxon>Metazoa</taxon>
        <taxon>Ecdysozoa</taxon>
        <taxon>Arthropoda</taxon>
        <taxon>Hexapoda</taxon>
        <taxon>Insecta</taxon>
        <taxon>Pterygota</taxon>
        <taxon>Neoptera</taxon>
        <taxon>Paraneoptera</taxon>
        <taxon>Thysanoptera</taxon>
        <taxon>Terebrantia</taxon>
        <taxon>Thripoidea</taxon>
        <taxon>Thripidae</taxon>
        <taxon>Frankliniella</taxon>
    </lineage>
</organism>
<dbReference type="GO" id="GO:0022857">
    <property type="term" value="F:transmembrane transporter activity"/>
    <property type="evidence" value="ECO:0007669"/>
    <property type="project" value="InterPro"/>
</dbReference>
<dbReference type="PANTHER" id="PTHR24064">
    <property type="entry name" value="SOLUTE CARRIER FAMILY 22 MEMBER"/>
    <property type="match status" value="1"/>
</dbReference>
<dbReference type="EMBL" id="JAHWGI010000057">
    <property type="protein sequence ID" value="KAK3908426.1"/>
    <property type="molecule type" value="Genomic_DNA"/>
</dbReference>
<feature type="region of interest" description="Disordered" evidence="5">
    <location>
        <begin position="539"/>
        <end position="572"/>
    </location>
</feature>
<comment type="caution">
    <text evidence="8">The sequence shown here is derived from an EMBL/GenBank/DDBJ whole genome shotgun (WGS) entry which is preliminary data.</text>
</comment>
<dbReference type="InterPro" id="IPR005829">
    <property type="entry name" value="Sugar_transporter_CS"/>
</dbReference>
<dbReference type="SUPFAM" id="SSF103473">
    <property type="entry name" value="MFS general substrate transporter"/>
    <property type="match status" value="1"/>
</dbReference>
<feature type="transmembrane region" description="Helical" evidence="6">
    <location>
        <begin position="184"/>
        <end position="209"/>
    </location>
</feature>
<keyword evidence="3 6" id="KW-1133">Transmembrane helix</keyword>
<feature type="domain" description="Major facilitator superfamily (MFS) profile" evidence="7">
    <location>
        <begin position="110"/>
        <end position="539"/>
    </location>
</feature>
<reference evidence="8" key="1">
    <citation type="submission" date="2021-07" db="EMBL/GenBank/DDBJ databases">
        <authorList>
            <person name="Catto M.A."/>
            <person name="Jacobson A."/>
            <person name="Kennedy G."/>
            <person name="Labadie P."/>
            <person name="Hunt B.G."/>
            <person name="Srinivasan R."/>
        </authorList>
    </citation>
    <scope>NUCLEOTIDE SEQUENCE</scope>
    <source>
        <strain evidence="8">PL_HMW_Pooled</strain>
        <tissue evidence="8">Head</tissue>
    </source>
</reference>
<evidence type="ECO:0000313" key="8">
    <source>
        <dbReference type="EMBL" id="KAK3908426.1"/>
    </source>
</evidence>
<feature type="transmembrane region" description="Helical" evidence="6">
    <location>
        <begin position="20"/>
        <end position="42"/>
    </location>
</feature>
<keyword evidence="9" id="KW-1185">Reference proteome</keyword>
<feature type="transmembrane region" description="Helical" evidence="6">
    <location>
        <begin position="362"/>
        <end position="383"/>
    </location>
</feature>
<keyword evidence="2 6" id="KW-0812">Transmembrane</keyword>
<evidence type="ECO:0000256" key="6">
    <source>
        <dbReference type="SAM" id="Phobius"/>
    </source>
</evidence>
<dbReference type="InterPro" id="IPR020846">
    <property type="entry name" value="MFS_dom"/>
</dbReference>
<feature type="transmembrane region" description="Helical" evidence="6">
    <location>
        <begin position="423"/>
        <end position="442"/>
    </location>
</feature>
<gene>
    <name evidence="8" type="ORF">KUF71_003310</name>
</gene>
<dbReference type="PROSITE" id="PS50850">
    <property type="entry name" value="MFS"/>
    <property type="match status" value="1"/>
</dbReference>
<evidence type="ECO:0000256" key="4">
    <source>
        <dbReference type="ARBA" id="ARBA00023136"/>
    </source>
</evidence>
<comment type="subcellular location">
    <subcellularLocation>
        <location evidence="1">Membrane</location>
        <topology evidence="1">Multi-pass membrane protein</topology>
    </subcellularLocation>
</comment>
<evidence type="ECO:0000256" key="3">
    <source>
        <dbReference type="ARBA" id="ARBA00022989"/>
    </source>
</evidence>
<evidence type="ECO:0000259" key="7">
    <source>
        <dbReference type="PROSITE" id="PS50850"/>
    </source>
</evidence>
<dbReference type="GO" id="GO:0016020">
    <property type="term" value="C:membrane"/>
    <property type="evidence" value="ECO:0007669"/>
    <property type="project" value="UniProtKB-SubCell"/>
</dbReference>
<sequence length="572" mass="63973">MDIDQALERTIFRKWGRYQSFTFLLISVPYVFQALFYLSYVFTTIQSDYRCYIPECETLDSTDMNPRWLQSAVPYIDGAPDRCRRYVPAARTGTPTGSATGPGTGTGRSAGCQIAFSNETEYCEQYMYPNRDLSIMTEWDLVTCETDNAWKLTLVGTLNNFGRIIGVPLSGCFSDKFGRRTLMLAGLSVAGVVGLIMSFSTNYVMYAVLEFFNPMFYDGVSGAAFIMGMELLPPRMRGGWSAYSHVVWGLGLAGLGGIAWGMPYWRWLLRLSYCIGLASLSVLWMVPESLHWLVARGRTQEACDYIRRAARTNRHASAELNLDKLEQEQLARAELARLNKEDAPENRAFSQELKKLLRTRILVLRLINCCVCWIVNLFVYEGLSIYSVHLSGDRYLNFVLVVLVEIPGALLAWRFMNRFGRRITLCVFLLITSACCFSYHFIPSGEEASPWPRTLIVMLAKLSVTVSFTVIYVVAAEMFPTKVRHSLYAFTSTLGHLGSMLAPQTPLLGRYMHSLPMIVFGSATLANSVLAVCFPETSKTSLPDTVEDAAKLGTDQAKAPAVPGQDDDEEAA</sequence>
<dbReference type="Pfam" id="PF00083">
    <property type="entry name" value="Sugar_tr"/>
    <property type="match status" value="1"/>
</dbReference>
<protein>
    <submittedName>
        <fullName evidence="8">Solute carrier family 22 member 21</fullName>
    </submittedName>
</protein>
<keyword evidence="4 6" id="KW-0472">Membrane</keyword>
<reference evidence="8" key="2">
    <citation type="journal article" date="2023" name="BMC Genomics">
        <title>Pest status, molecular evolution, and epigenetic factors derived from the genome assembly of Frankliniella fusca, a thysanopteran phytovirus vector.</title>
        <authorList>
            <person name="Catto M.A."/>
            <person name="Labadie P.E."/>
            <person name="Jacobson A.L."/>
            <person name="Kennedy G.G."/>
            <person name="Srinivasan R."/>
            <person name="Hunt B.G."/>
        </authorList>
    </citation>
    <scope>NUCLEOTIDE SEQUENCE</scope>
    <source>
        <strain evidence="8">PL_HMW_Pooled</strain>
    </source>
</reference>
<proteinExistence type="predicted"/>
<evidence type="ECO:0000313" key="9">
    <source>
        <dbReference type="Proteomes" id="UP001219518"/>
    </source>
</evidence>